<dbReference type="Proteomes" id="UP000515154">
    <property type="component" value="Linkage group LG6"/>
</dbReference>
<protein>
    <submittedName>
        <fullName evidence="2">Uncharacterized protein LOC118763708</fullName>
    </submittedName>
</protein>
<dbReference type="RefSeq" id="XP_036359382.1">
    <property type="nucleotide sequence ID" value="XM_036503489.1"/>
</dbReference>
<sequence>MSGRQRTAVNSTFVTPCTPDHFRVVNTRCFPKHYKCVCGGTASMMTATVIFMEEDSMILSVTHTDLDVTVILKTAIGLFLVTTEPRILPWLAKQTFFLTSSYKDVPLKDRHIVRNYKWLSASATMTQMIRLSKQ</sequence>
<organism evidence="1 2">
    <name type="scientific">Octopus sinensis</name>
    <name type="common">East Asian common octopus</name>
    <dbReference type="NCBI Taxonomy" id="2607531"/>
    <lineage>
        <taxon>Eukaryota</taxon>
        <taxon>Metazoa</taxon>
        <taxon>Spiralia</taxon>
        <taxon>Lophotrochozoa</taxon>
        <taxon>Mollusca</taxon>
        <taxon>Cephalopoda</taxon>
        <taxon>Coleoidea</taxon>
        <taxon>Octopodiformes</taxon>
        <taxon>Octopoda</taxon>
        <taxon>Incirrata</taxon>
        <taxon>Octopodidae</taxon>
        <taxon>Octopus</taxon>
    </lineage>
</organism>
<proteinExistence type="predicted"/>
<keyword evidence="1" id="KW-1185">Reference proteome</keyword>
<name>A0A7E6EX95_9MOLL</name>
<dbReference type="KEGG" id="osn:118763708"/>
<accession>A0A7E6EX95</accession>
<evidence type="ECO:0000313" key="1">
    <source>
        <dbReference type="Proteomes" id="UP000515154"/>
    </source>
</evidence>
<gene>
    <name evidence="2" type="primary">LOC118763708</name>
</gene>
<evidence type="ECO:0000313" key="2">
    <source>
        <dbReference type="RefSeq" id="XP_036359382.1"/>
    </source>
</evidence>
<dbReference type="AlphaFoldDB" id="A0A7E6EX95"/>
<reference evidence="2" key="1">
    <citation type="submission" date="2025-08" db="UniProtKB">
        <authorList>
            <consortium name="RefSeq"/>
        </authorList>
    </citation>
    <scope>IDENTIFICATION</scope>
</reference>